<dbReference type="Pfam" id="PF06480">
    <property type="entry name" value="FtsH_ext"/>
    <property type="match status" value="1"/>
</dbReference>
<organism evidence="20">
    <name type="scientific">Notodromas monacha</name>
    <dbReference type="NCBI Taxonomy" id="399045"/>
    <lineage>
        <taxon>Eukaryota</taxon>
        <taxon>Metazoa</taxon>
        <taxon>Ecdysozoa</taxon>
        <taxon>Arthropoda</taxon>
        <taxon>Crustacea</taxon>
        <taxon>Oligostraca</taxon>
        <taxon>Ostracoda</taxon>
        <taxon>Podocopa</taxon>
        <taxon>Podocopida</taxon>
        <taxon>Cypridocopina</taxon>
        <taxon>Cypridoidea</taxon>
        <taxon>Cyprididae</taxon>
        <taxon>Notodromas</taxon>
    </lineage>
</organism>
<gene>
    <name evidence="20" type="ORF">NMOB1V02_LOCUS8630</name>
</gene>
<dbReference type="InterPro" id="IPR003960">
    <property type="entry name" value="ATPase_AAA_CS"/>
</dbReference>
<evidence type="ECO:0000256" key="16">
    <source>
        <dbReference type="ARBA" id="ARBA00023136"/>
    </source>
</evidence>
<dbReference type="PANTHER" id="PTHR43655">
    <property type="entry name" value="ATP-DEPENDENT PROTEASE"/>
    <property type="match status" value="1"/>
</dbReference>
<evidence type="ECO:0000256" key="14">
    <source>
        <dbReference type="ARBA" id="ARBA00022989"/>
    </source>
</evidence>
<dbReference type="PANTHER" id="PTHR43655:SF8">
    <property type="entry name" value="PARAPLEGIN"/>
    <property type="match status" value="1"/>
</dbReference>
<evidence type="ECO:0000256" key="15">
    <source>
        <dbReference type="ARBA" id="ARBA00023049"/>
    </source>
</evidence>
<dbReference type="SMART" id="SM00382">
    <property type="entry name" value="AAA"/>
    <property type="match status" value="1"/>
</dbReference>
<dbReference type="InterPro" id="IPR041569">
    <property type="entry name" value="AAA_lid_3"/>
</dbReference>
<keyword evidence="15" id="KW-0482">Metalloprotease</keyword>
<dbReference type="AlphaFoldDB" id="A0A7R9BSW2"/>
<dbReference type="OrthoDB" id="1413014at2759"/>
<evidence type="ECO:0000256" key="11">
    <source>
        <dbReference type="ARBA" id="ARBA00022833"/>
    </source>
</evidence>
<dbReference type="Pfam" id="PF17862">
    <property type="entry name" value="AAA_lid_3"/>
    <property type="match status" value="1"/>
</dbReference>
<dbReference type="EMBL" id="OA884563">
    <property type="protein sequence ID" value="CAD7280975.1"/>
    <property type="molecule type" value="Genomic_DNA"/>
</dbReference>
<dbReference type="FunFam" id="3.40.50.300:FF:000277">
    <property type="entry name" value="ATP-dependent zinc metalloprotease FtsH"/>
    <property type="match status" value="1"/>
</dbReference>
<evidence type="ECO:0000256" key="12">
    <source>
        <dbReference type="ARBA" id="ARBA00022840"/>
    </source>
</evidence>
<evidence type="ECO:0000256" key="13">
    <source>
        <dbReference type="ARBA" id="ARBA00022946"/>
    </source>
</evidence>
<dbReference type="GO" id="GO:0004176">
    <property type="term" value="F:ATP-dependent peptidase activity"/>
    <property type="evidence" value="ECO:0007669"/>
    <property type="project" value="InterPro"/>
</dbReference>
<comment type="similarity">
    <text evidence="5">In the N-terminal section; belongs to the AAA ATPase family.</text>
</comment>
<evidence type="ECO:0000256" key="6">
    <source>
        <dbReference type="ARBA" id="ARBA00022670"/>
    </source>
</evidence>
<keyword evidence="7 18" id="KW-0812">Transmembrane</keyword>
<feature type="transmembrane region" description="Helical" evidence="18">
    <location>
        <begin position="146"/>
        <end position="166"/>
    </location>
</feature>
<accession>A0A7R9BSW2</accession>
<evidence type="ECO:0000256" key="18">
    <source>
        <dbReference type="SAM" id="Phobius"/>
    </source>
</evidence>
<dbReference type="Proteomes" id="UP000678499">
    <property type="component" value="Unassembled WGS sequence"/>
</dbReference>
<reference evidence="20" key="1">
    <citation type="submission" date="2020-11" db="EMBL/GenBank/DDBJ databases">
        <authorList>
            <person name="Tran Van P."/>
        </authorList>
    </citation>
    <scope>NUCLEOTIDE SEQUENCE</scope>
</reference>
<keyword evidence="8" id="KW-0479">Metal-binding</keyword>
<keyword evidence="21" id="KW-1185">Reference proteome</keyword>
<feature type="domain" description="AAA+ ATPase" evidence="19">
    <location>
        <begin position="364"/>
        <end position="507"/>
    </location>
</feature>
<dbReference type="InterPro" id="IPR027417">
    <property type="entry name" value="P-loop_NTPase"/>
</dbReference>
<dbReference type="CDD" id="cd19501">
    <property type="entry name" value="RecA-like_FtsH"/>
    <property type="match status" value="1"/>
</dbReference>
<keyword evidence="13" id="KW-0809">Transit peptide</keyword>
<comment type="subcellular location">
    <subcellularLocation>
        <location evidence="2">Membrane</location>
        <topology evidence="2">Multi-pass membrane protein</topology>
    </subcellularLocation>
    <subcellularLocation>
        <location evidence="3">Mitochondrion</location>
    </subcellularLocation>
</comment>
<dbReference type="NCBIfam" id="TIGR01241">
    <property type="entry name" value="FtsH_fam"/>
    <property type="match status" value="1"/>
</dbReference>
<dbReference type="PROSITE" id="PS00674">
    <property type="entry name" value="AAA"/>
    <property type="match status" value="1"/>
</dbReference>
<keyword evidence="9" id="KW-0547">Nucleotide-binding</keyword>
<keyword evidence="16 18" id="KW-0472">Membrane</keyword>
<evidence type="ECO:0000256" key="17">
    <source>
        <dbReference type="SAM" id="MobiDB-lite"/>
    </source>
</evidence>
<keyword evidence="14 18" id="KW-1133">Transmembrane helix</keyword>
<dbReference type="EMBL" id="CAJPEX010002526">
    <property type="protein sequence ID" value="CAG0921127.1"/>
    <property type="molecule type" value="Genomic_DNA"/>
</dbReference>
<name>A0A7R9BSW2_9CRUS</name>
<dbReference type="SUPFAM" id="SSF140990">
    <property type="entry name" value="FtsH protease domain-like"/>
    <property type="match status" value="1"/>
</dbReference>
<comment type="similarity">
    <text evidence="4">In the C-terminal section; belongs to the peptidase M41 family.</text>
</comment>
<evidence type="ECO:0000313" key="20">
    <source>
        <dbReference type="EMBL" id="CAD7280975.1"/>
    </source>
</evidence>
<keyword evidence="11" id="KW-0862">Zinc</keyword>
<dbReference type="FunFam" id="1.20.58.760:FF:000003">
    <property type="entry name" value="AFG3-like AAA ATPase 2"/>
    <property type="match status" value="1"/>
</dbReference>
<evidence type="ECO:0000313" key="21">
    <source>
        <dbReference type="Proteomes" id="UP000678499"/>
    </source>
</evidence>
<proteinExistence type="inferred from homology"/>
<evidence type="ECO:0000256" key="4">
    <source>
        <dbReference type="ARBA" id="ARBA00010044"/>
    </source>
</evidence>
<evidence type="ECO:0000256" key="1">
    <source>
        <dbReference type="ARBA" id="ARBA00001947"/>
    </source>
</evidence>
<feature type="region of interest" description="Disordered" evidence="17">
    <location>
        <begin position="93"/>
        <end position="120"/>
    </location>
</feature>
<evidence type="ECO:0000256" key="7">
    <source>
        <dbReference type="ARBA" id="ARBA00022692"/>
    </source>
</evidence>
<dbReference type="Gene3D" id="3.40.50.300">
    <property type="entry name" value="P-loop containing nucleotide triphosphate hydrolases"/>
    <property type="match status" value="1"/>
</dbReference>
<dbReference type="GO" id="GO:0005745">
    <property type="term" value="C:m-AAA complex"/>
    <property type="evidence" value="ECO:0007669"/>
    <property type="project" value="TreeGrafter"/>
</dbReference>
<keyword evidence="12" id="KW-0067">ATP-binding</keyword>
<dbReference type="GO" id="GO:0004222">
    <property type="term" value="F:metalloendopeptidase activity"/>
    <property type="evidence" value="ECO:0007669"/>
    <property type="project" value="InterPro"/>
</dbReference>
<dbReference type="SUPFAM" id="SSF52540">
    <property type="entry name" value="P-loop containing nucleoside triphosphate hydrolases"/>
    <property type="match status" value="1"/>
</dbReference>
<dbReference type="Gene3D" id="1.10.8.60">
    <property type="match status" value="1"/>
</dbReference>
<dbReference type="GO" id="GO:0005524">
    <property type="term" value="F:ATP binding"/>
    <property type="evidence" value="ECO:0007669"/>
    <property type="project" value="UniProtKB-KW"/>
</dbReference>
<evidence type="ECO:0000259" key="19">
    <source>
        <dbReference type="SMART" id="SM00382"/>
    </source>
</evidence>
<dbReference type="InterPro" id="IPR011546">
    <property type="entry name" value="Pept_M41_FtsH_extracell"/>
</dbReference>
<dbReference type="Gene3D" id="3.40.1690.20">
    <property type="match status" value="1"/>
</dbReference>
<dbReference type="HAMAP" id="MF_01458">
    <property type="entry name" value="FtsH"/>
    <property type="match status" value="1"/>
</dbReference>
<feature type="region of interest" description="Disordered" evidence="17">
    <location>
        <begin position="774"/>
        <end position="814"/>
    </location>
</feature>
<evidence type="ECO:0000256" key="3">
    <source>
        <dbReference type="ARBA" id="ARBA00004173"/>
    </source>
</evidence>
<protein>
    <recommendedName>
        <fullName evidence="19">AAA+ ATPase domain-containing protein</fullName>
    </recommendedName>
</protein>
<comment type="cofactor">
    <cofactor evidence="1">
        <name>Zn(2+)</name>
        <dbReference type="ChEBI" id="CHEBI:29105"/>
    </cofactor>
</comment>
<evidence type="ECO:0000256" key="8">
    <source>
        <dbReference type="ARBA" id="ARBA00022723"/>
    </source>
</evidence>
<dbReference type="Pfam" id="PF00004">
    <property type="entry name" value="AAA"/>
    <property type="match status" value="1"/>
</dbReference>
<dbReference type="InterPro" id="IPR003593">
    <property type="entry name" value="AAA+_ATPase"/>
</dbReference>
<evidence type="ECO:0000256" key="2">
    <source>
        <dbReference type="ARBA" id="ARBA00004141"/>
    </source>
</evidence>
<feature type="compositionally biased region" description="Polar residues" evidence="17">
    <location>
        <begin position="93"/>
        <end position="102"/>
    </location>
</feature>
<dbReference type="Gene3D" id="1.20.58.760">
    <property type="entry name" value="Peptidase M41"/>
    <property type="match status" value="1"/>
</dbReference>
<evidence type="ECO:0000256" key="10">
    <source>
        <dbReference type="ARBA" id="ARBA00022801"/>
    </source>
</evidence>
<dbReference type="GO" id="GO:0034982">
    <property type="term" value="P:mitochondrial protein processing"/>
    <property type="evidence" value="ECO:0007669"/>
    <property type="project" value="TreeGrafter"/>
</dbReference>
<feature type="transmembrane region" description="Helical" evidence="18">
    <location>
        <begin position="267"/>
        <end position="290"/>
    </location>
</feature>
<dbReference type="InterPro" id="IPR003959">
    <property type="entry name" value="ATPase_AAA_core"/>
</dbReference>
<keyword evidence="6" id="KW-0645">Protease</keyword>
<dbReference type="InterPro" id="IPR037219">
    <property type="entry name" value="Peptidase_M41-like"/>
</dbReference>
<dbReference type="GO" id="GO:0008270">
    <property type="term" value="F:zinc ion binding"/>
    <property type="evidence" value="ECO:0007669"/>
    <property type="project" value="InterPro"/>
</dbReference>
<dbReference type="FunFam" id="1.10.8.60:FF:000033">
    <property type="entry name" value="paraplegin isoform X1"/>
    <property type="match status" value="1"/>
</dbReference>
<feature type="compositionally biased region" description="Basic and acidic residues" evidence="17">
    <location>
        <begin position="805"/>
        <end position="814"/>
    </location>
</feature>
<dbReference type="InterPro" id="IPR000642">
    <property type="entry name" value="Peptidase_M41"/>
</dbReference>
<evidence type="ECO:0000256" key="5">
    <source>
        <dbReference type="ARBA" id="ARBA00010550"/>
    </source>
</evidence>
<dbReference type="InterPro" id="IPR005936">
    <property type="entry name" value="FtsH"/>
</dbReference>
<dbReference type="Pfam" id="PF01434">
    <property type="entry name" value="Peptidase_M41"/>
    <property type="match status" value="1"/>
</dbReference>
<keyword evidence="10" id="KW-0378">Hydrolase</keyword>
<sequence length="814" mass="89543">MSMALLLSKEWTKFQNFFSAMRCRVILLRTSGNLPGYLTSNLSERRGTKSVNKFMRRFSKDFTVLKEFAVDAPQKRLLTSMLSSIMLCDPGSGSSNKYNPGNRNEPPKRQSGGGSDGDDKNNMNNLLFKALLWMITARLMLTPRRISGVVALFVGYMFIAFLSVVFPSKSQSPESMRYISWNEFMHQMLSHGEVDHVVVHPDLDLVTVVLHEGAVIKGKRSDGKIYHMNVPDVAGFEARLREAEAKLGVSQDSGIQVVYDRSSDTNIVRFLVAIAMIGMLAIILSSALGGRSGGAAASSKFRTGFDPFGGLSRAKFTIVDPLTGEGRGVKFSDVAGLKEAKQEIMEFVDYLRRPNFYSSLGAKVPRGALLLGPPGCGKTMLAKAVATEASVPFFAMNGSEFIEMIGGLGAARVRDLFKEAKKRTPCIVFIDEIDAVGRKRSSGGAGGFDGSTGEGEQTLNQLLVEMDGMGTVGGILVIGATNRADILDRALLRPGRFDRHINIDLPNLIEREEIFQSHLRNVVLEKPPETYARRLASLTPGFTGADIANVVNEGALHAAREKGKFVASEDLEYAIERVVGGMEKKSSALSLEDRRVVAYHESGHALLGWLLEHTDALLKVTIVPRTQTALGFARYDTTEKRLLSKEELFDRMCMALGGRAAELLVFDRATTGAQDDLEKVTKMAYAQVRKYGLSPAVGPISFPDTDEDSRLGRRPYSKFLANLIDAESKKLVTKAFLKTQEIMNGNREKLELLAEHLLTQEVLNYDDVESLIGPPKYPKKRLLEPSEFEMDLQREAGGSSSEPSEDSRTSDDKT</sequence>
<evidence type="ECO:0000256" key="9">
    <source>
        <dbReference type="ARBA" id="ARBA00022741"/>
    </source>
</evidence>
<dbReference type="GO" id="GO:0016887">
    <property type="term" value="F:ATP hydrolysis activity"/>
    <property type="evidence" value="ECO:0007669"/>
    <property type="project" value="InterPro"/>
</dbReference>
<dbReference type="InterPro" id="IPR050928">
    <property type="entry name" value="ATP-dep_Zn_Metalloprotease"/>
</dbReference>